<gene>
    <name evidence="1" type="ORF">ALP32_100932</name>
</gene>
<evidence type="ECO:0000313" key="1">
    <source>
        <dbReference type="EMBL" id="RMU40023.1"/>
    </source>
</evidence>
<dbReference type="SUPFAM" id="SSF51182">
    <property type="entry name" value="RmlC-like cupins"/>
    <property type="match status" value="1"/>
</dbReference>
<evidence type="ECO:0000313" key="2">
    <source>
        <dbReference type="Proteomes" id="UP000281514"/>
    </source>
</evidence>
<dbReference type="AlphaFoldDB" id="A0A3M5U334"/>
<reference evidence="1 2" key="1">
    <citation type="submission" date="2018-08" db="EMBL/GenBank/DDBJ databases">
        <title>Recombination of ecologically and evolutionarily significant loci maintains genetic cohesion in the Pseudomonas syringae species complex.</title>
        <authorList>
            <person name="Dillon M."/>
            <person name="Thakur S."/>
            <person name="Almeida R.N.D."/>
            <person name="Weir B.S."/>
            <person name="Guttman D.S."/>
        </authorList>
    </citation>
    <scope>NUCLEOTIDE SEQUENCE [LARGE SCALE GENOMIC DNA]</scope>
    <source>
        <strain evidence="1 2">ICMP 9749</strain>
    </source>
</reference>
<sequence>MPPSVFVIALRRLTLLIGAPMKETLWRAFAVIVSRPCVAAWIIRRAQRTPYQHITSADGQERYMGRWWLFEGYDRARQQPKHRWFPWSVRVHHILCEDRDRDLHDHPWHARTIILQGGYVELRLIMINTHGQVTERIERRTGTCAALRPDEYHRIDQVAAGGAYTLFITCPKSCDWGFLVNGVKVPWDVYNADDSASFESSRVAGDK</sequence>
<protein>
    <submittedName>
        <fullName evidence="1">Uncharacterized protein</fullName>
    </submittedName>
</protein>
<proteinExistence type="predicted"/>
<dbReference type="InterPro" id="IPR011051">
    <property type="entry name" value="RmlC_Cupin_sf"/>
</dbReference>
<dbReference type="Proteomes" id="UP000281514">
    <property type="component" value="Unassembled WGS sequence"/>
</dbReference>
<accession>A0A3M5U334</accession>
<dbReference type="EMBL" id="RBTX01000094">
    <property type="protein sequence ID" value="RMU40023.1"/>
    <property type="molecule type" value="Genomic_DNA"/>
</dbReference>
<comment type="caution">
    <text evidence="1">The sequence shown here is derived from an EMBL/GenBank/DDBJ whole genome shotgun (WGS) entry which is preliminary data.</text>
</comment>
<organism evidence="1 2">
    <name type="scientific">Pseudomonas avellanae</name>
    <dbReference type="NCBI Taxonomy" id="46257"/>
    <lineage>
        <taxon>Bacteria</taxon>
        <taxon>Pseudomonadati</taxon>
        <taxon>Pseudomonadota</taxon>
        <taxon>Gammaproteobacteria</taxon>
        <taxon>Pseudomonadales</taxon>
        <taxon>Pseudomonadaceae</taxon>
        <taxon>Pseudomonas</taxon>
    </lineage>
</organism>
<name>A0A3M5U334_9PSED</name>